<dbReference type="InterPro" id="IPR022407">
    <property type="entry name" value="OxRdtase_Mopterin_BS"/>
</dbReference>
<sequence length="859" mass="93445">MTPPPSKRLRIEVQADAESGVLLFEPLDTPAGAVCATAAVQNTLMRLESCERVFCSQTLAATPTPPAGVCDSRESERSLEGDFKISYSQTYLRCEAQTQASTSEEAADQCSGLQAAHQVAGPSAPGVRSRAERQSTTPELVHMGVPSGARGSEPLASPKLFPIFRPKTQWKTLHIVRHGESEYNAATSVARDFRDPQIYDPRLTDKGRRQAAKLAAQLKVPEGALWVVSPLTRAVETFLLARRRLGVTPSRDLAAGAALPAKVVVRSELAEHLATTGDIGLPATTLRHRFPLLCEAAAELPERWWFAPEANDVAAKRFGRAEPRKHMQERVGQFRRWVQARPEQVIVAIGHSCMFRELTGGGRHLKNCEPARCEEAQLASAGQTQRPAVEDAAKQREIHREEVAKHRTRDSVWVTYKDGVYDVTEFAAAHPGGAARLMLAAGGAIDPFWAMYAQHQTAEVRQLLEQYRIGTLVGGGASQQVADPYANEPQRHPALVVRTAKPFNAETPGALLAGSPLTPVDLFYVRNHLPVPHVDAATHSVRVEGEGLRTVELSLKDLQTRFKKHTITATLQCTGNRRDDLNSVKPVKGLEWSVGAIGTAEFAGARLCDVLAYAGLSSSDGFGEVEHIQFEGLDSDVSGTCYGASIPVDKAVTPRDDVLLAYEMNGRELSADHGFPVRVVAPGIAGARSVKWLSRIIASKHESDSHWQQKDYKSFSPNVDWDNVDWSSAPAVQETNVQSAICEPAPGSEVEGPLDEIEVTGYAYSGGGQPIIRVDVSADGGATWTTAQLQPIDARRYRAWAWTLWKATVPLPQGTEGPLRLVCKAVDGAYNTQPESPAPIWNLRGVLNNAWHSVQVNVV</sequence>
<proteinExistence type="predicted"/>
<dbReference type="SUPFAM" id="SSF56524">
    <property type="entry name" value="Oxidoreductase molybdopterin-binding domain"/>
    <property type="match status" value="1"/>
</dbReference>
<feature type="region of interest" description="Disordered" evidence="13">
    <location>
        <begin position="113"/>
        <end position="153"/>
    </location>
</feature>
<dbReference type="FunFam" id="3.10.120.10:FF:000007">
    <property type="entry name" value="Sulfite oxidase, mitochondrial"/>
    <property type="match status" value="1"/>
</dbReference>
<dbReference type="SUPFAM" id="SSF81296">
    <property type="entry name" value="E set domains"/>
    <property type="match status" value="1"/>
</dbReference>
<keyword evidence="10" id="KW-0560">Oxidoreductase</keyword>
<dbReference type="Gene3D" id="3.40.50.1240">
    <property type="entry name" value="Phosphoglycerate mutase-like"/>
    <property type="match status" value="1"/>
</dbReference>
<comment type="subunit">
    <text evidence="5">Homodimer.</text>
</comment>
<comment type="cofactor">
    <cofactor evidence="2">
        <name>heme b</name>
        <dbReference type="ChEBI" id="CHEBI:60344"/>
    </cofactor>
</comment>
<organism evidence="15 16">
    <name type="scientific">Elliptochloris bilobata</name>
    <dbReference type="NCBI Taxonomy" id="381761"/>
    <lineage>
        <taxon>Eukaryota</taxon>
        <taxon>Viridiplantae</taxon>
        <taxon>Chlorophyta</taxon>
        <taxon>core chlorophytes</taxon>
        <taxon>Trebouxiophyceae</taxon>
        <taxon>Trebouxiophyceae incertae sedis</taxon>
        <taxon>Elliptochloris clade</taxon>
        <taxon>Elliptochloris</taxon>
    </lineage>
</organism>
<evidence type="ECO:0000256" key="10">
    <source>
        <dbReference type="ARBA" id="ARBA00023002"/>
    </source>
</evidence>
<keyword evidence="11" id="KW-0408">Iron</keyword>
<keyword evidence="9" id="KW-0479">Metal-binding</keyword>
<dbReference type="GO" id="GO:0005758">
    <property type="term" value="C:mitochondrial intermembrane space"/>
    <property type="evidence" value="ECO:0007669"/>
    <property type="project" value="UniProtKB-SubCell"/>
</dbReference>
<evidence type="ECO:0000256" key="5">
    <source>
        <dbReference type="ARBA" id="ARBA00011738"/>
    </source>
</evidence>
<evidence type="ECO:0000256" key="9">
    <source>
        <dbReference type="ARBA" id="ARBA00022723"/>
    </source>
</evidence>
<keyword evidence="8" id="KW-0349">Heme</keyword>
<dbReference type="PANTHER" id="PTHR19372:SF7">
    <property type="entry name" value="SULFITE OXIDASE, MITOCHONDRIAL"/>
    <property type="match status" value="1"/>
</dbReference>
<dbReference type="AlphaFoldDB" id="A0AAW1RQT1"/>
<evidence type="ECO:0000259" key="14">
    <source>
        <dbReference type="PROSITE" id="PS50255"/>
    </source>
</evidence>
<dbReference type="InterPro" id="IPR036400">
    <property type="entry name" value="Cyt_B5-like_heme/steroid_sf"/>
</dbReference>
<dbReference type="Gene3D" id="3.10.120.10">
    <property type="entry name" value="Cytochrome b5-like heme/steroid binding domain"/>
    <property type="match status" value="1"/>
</dbReference>
<dbReference type="InterPro" id="IPR001199">
    <property type="entry name" value="Cyt_B5-like_heme/steroid-bd"/>
</dbReference>
<dbReference type="PRINTS" id="PR00363">
    <property type="entry name" value="CYTOCHROMEB5"/>
</dbReference>
<dbReference type="CDD" id="cd07067">
    <property type="entry name" value="HP_PGM_like"/>
    <property type="match status" value="1"/>
</dbReference>
<accession>A0AAW1RQT1</accession>
<evidence type="ECO:0000313" key="15">
    <source>
        <dbReference type="EMBL" id="KAK9836142.1"/>
    </source>
</evidence>
<evidence type="ECO:0000256" key="3">
    <source>
        <dbReference type="ARBA" id="ARBA00004569"/>
    </source>
</evidence>
<dbReference type="InterPro" id="IPR013078">
    <property type="entry name" value="His_Pase_superF_clade-1"/>
</dbReference>
<dbReference type="SUPFAM" id="SSF55856">
    <property type="entry name" value="Cytochrome b5-like heme/steroid binding domain"/>
    <property type="match status" value="1"/>
</dbReference>
<dbReference type="GO" id="GO:0043546">
    <property type="term" value="F:molybdopterin cofactor binding"/>
    <property type="evidence" value="ECO:0007669"/>
    <property type="project" value="InterPro"/>
</dbReference>
<evidence type="ECO:0000256" key="6">
    <source>
        <dbReference type="ARBA" id="ARBA00012505"/>
    </source>
</evidence>
<dbReference type="InterPro" id="IPR008335">
    <property type="entry name" value="Mopterin_OxRdtase_euk"/>
</dbReference>
<evidence type="ECO:0000256" key="13">
    <source>
        <dbReference type="SAM" id="MobiDB-lite"/>
    </source>
</evidence>
<comment type="cofactor">
    <cofactor evidence="1">
        <name>Mo-molybdopterin</name>
        <dbReference type="ChEBI" id="CHEBI:71302"/>
    </cofactor>
</comment>
<dbReference type="Pfam" id="PF00174">
    <property type="entry name" value="Oxidored_molyb"/>
    <property type="match status" value="1"/>
</dbReference>
<gene>
    <name evidence="15" type="ORF">WJX81_004420</name>
</gene>
<dbReference type="PRINTS" id="PR00407">
    <property type="entry name" value="EUMOPTERIN"/>
</dbReference>
<evidence type="ECO:0000256" key="7">
    <source>
        <dbReference type="ARBA" id="ARBA00022505"/>
    </source>
</evidence>
<dbReference type="GO" id="GO:0030151">
    <property type="term" value="F:molybdenum ion binding"/>
    <property type="evidence" value="ECO:0007669"/>
    <property type="project" value="InterPro"/>
</dbReference>
<dbReference type="EMBL" id="JALJOU010000026">
    <property type="protein sequence ID" value="KAK9836142.1"/>
    <property type="molecule type" value="Genomic_DNA"/>
</dbReference>
<evidence type="ECO:0000256" key="12">
    <source>
        <dbReference type="ARBA" id="ARBA00023128"/>
    </source>
</evidence>
<dbReference type="InterPro" id="IPR000572">
    <property type="entry name" value="OxRdtase_Mopterin-bd_dom"/>
</dbReference>
<dbReference type="GO" id="GO:0006790">
    <property type="term" value="P:sulfur compound metabolic process"/>
    <property type="evidence" value="ECO:0007669"/>
    <property type="project" value="TreeGrafter"/>
</dbReference>
<dbReference type="PROSITE" id="PS00175">
    <property type="entry name" value="PG_MUTASE"/>
    <property type="match status" value="1"/>
</dbReference>
<feature type="domain" description="Cytochrome b5 heme-binding" evidence="14">
    <location>
        <begin position="395"/>
        <end position="473"/>
    </location>
</feature>
<dbReference type="InterPro" id="IPR014756">
    <property type="entry name" value="Ig_E-set"/>
</dbReference>
<dbReference type="GO" id="GO:0008482">
    <property type="term" value="F:sulfite oxidase activity"/>
    <property type="evidence" value="ECO:0007669"/>
    <property type="project" value="UniProtKB-EC"/>
</dbReference>
<evidence type="ECO:0000256" key="1">
    <source>
        <dbReference type="ARBA" id="ARBA00001924"/>
    </source>
</evidence>
<dbReference type="InterPro" id="IPR036374">
    <property type="entry name" value="OxRdtase_Mopterin-bd_sf"/>
</dbReference>
<comment type="caution">
    <text evidence="15">The sequence shown here is derived from an EMBL/GenBank/DDBJ whole genome shotgun (WGS) entry which is preliminary data.</text>
</comment>
<dbReference type="CDD" id="cd02111">
    <property type="entry name" value="eukary_SO_Moco"/>
    <property type="match status" value="1"/>
</dbReference>
<dbReference type="InterPro" id="IPR029033">
    <property type="entry name" value="His_PPase_superfam"/>
</dbReference>
<dbReference type="Proteomes" id="UP001445335">
    <property type="component" value="Unassembled WGS sequence"/>
</dbReference>
<dbReference type="Gene3D" id="3.90.420.10">
    <property type="entry name" value="Oxidoreductase, molybdopterin-binding domain"/>
    <property type="match status" value="1"/>
</dbReference>
<dbReference type="PROSITE" id="PS00559">
    <property type="entry name" value="MOLYBDOPTERIN_EUK"/>
    <property type="match status" value="1"/>
</dbReference>
<evidence type="ECO:0000313" key="16">
    <source>
        <dbReference type="Proteomes" id="UP001445335"/>
    </source>
</evidence>
<evidence type="ECO:0000256" key="2">
    <source>
        <dbReference type="ARBA" id="ARBA00001970"/>
    </source>
</evidence>
<dbReference type="PROSITE" id="PS50255">
    <property type="entry name" value="CYTOCHROME_B5_2"/>
    <property type="match status" value="1"/>
</dbReference>
<dbReference type="Pfam" id="PF00173">
    <property type="entry name" value="Cyt-b5"/>
    <property type="match status" value="1"/>
</dbReference>
<dbReference type="SUPFAM" id="SSF53254">
    <property type="entry name" value="Phosphoglycerate mutase-like"/>
    <property type="match status" value="1"/>
</dbReference>
<evidence type="ECO:0000256" key="8">
    <source>
        <dbReference type="ARBA" id="ARBA00022617"/>
    </source>
</evidence>
<dbReference type="Pfam" id="PF03404">
    <property type="entry name" value="Mo-co_dimer"/>
    <property type="match status" value="1"/>
</dbReference>
<dbReference type="InterPro" id="IPR005066">
    <property type="entry name" value="MoCF_OxRdtse_dimer"/>
</dbReference>
<protein>
    <recommendedName>
        <fullName evidence="6">sulfite oxidase</fullName>
        <ecNumber evidence="6">1.8.3.1</ecNumber>
    </recommendedName>
</protein>
<keyword evidence="16" id="KW-1185">Reference proteome</keyword>
<dbReference type="PANTHER" id="PTHR19372">
    <property type="entry name" value="SULFITE REDUCTASE"/>
    <property type="match status" value="1"/>
</dbReference>
<dbReference type="GO" id="GO:0020037">
    <property type="term" value="F:heme binding"/>
    <property type="evidence" value="ECO:0007669"/>
    <property type="project" value="TreeGrafter"/>
</dbReference>
<dbReference type="FunFam" id="3.90.420.10:FF:000002">
    <property type="entry name" value="sulfite oxidase, mitochondrial"/>
    <property type="match status" value="1"/>
</dbReference>
<dbReference type="Pfam" id="PF00300">
    <property type="entry name" value="His_Phos_1"/>
    <property type="match status" value="1"/>
</dbReference>
<comment type="pathway">
    <text evidence="4">Energy metabolism; sulfur metabolism.</text>
</comment>
<dbReference type="SMART" id="SM01117">
    <property type="entry name" value="Cyt-b5"/>
    <property type="match status" value="1"/>
</dbReference>
<keyword evidence="12" id="KW-0496">Mitochondrion</keyword>
<evidence type="ECO:0000256" key="11">
    <source>
        <dbReference type="ARBA" id="ARBA00023004"/>
    </source>
</evidence>
<dbReference type="InterPro" id="IPR001345">
    <property type="entry name" value="PG/BPGM_mutase_AS"/>
</dbReference>
<name>A0AAW1RQT1_9CHLO</name>
<reference evidence="15 16" key="1">
    <citation type="journal article" date="2024" name="Nat. Commun.">
        <title>Phylogenomics reveals the evolutionary origins of lichenization in chlorophyte algae.</title>
        <authorList>
            <person name="Puginier C."/>
            <person name="Libourel C."/>
            <person name="Otte J."/>
            <person name="Skaloud P."/>
            <person name="Haon M."/>
            <person name="Grisel S."/>
            <person name="Petersen M."/>
            <person name="Berrin J.G."/>
            <person name="Delaux P.M."/>
            <person name="Dal Grande F."/>
            <person name="Keller J."/>
        </authorList>
    </citation>
    <scope>NUCLEOTIDE SEQUENCE [LARGE SCALE GENOMIC DNA]</scope>
    <source>
        <strain evidence="15 16">SAG 245.80</strain>
    </source>
</reference>
<evidence type="ECO:0000256" key="4">
    <source>
        <dbReference type="ARBA" id="ARBA00004971"/>
    </source>
</evidence>
<keyword evidence="7" id="KW-0500">Molybdenum</keyword>
<dbReference type="Gene3D" id="2.60.40.650">
    <property type="match status" value="1"/>
</dbReference>
<comment type="subcellular location">
    <subcellularLocation>
        <location evidence="3">Mitochondrion intermembrane space</location>
    </subcellularLocation>
</comment>
<dbReference type="EC" id="1.8.3.1" evidence="6"/>
<dbReference type="SMART" id="SM00855">
    <property type="entry name" value="PGAM"/>
    <property type="match status" value="1"/>
</dbReference>